<dbReference type="InterPro" id="IPR001279">
    <property type="entry name" value="Metallo-B-lactamas"/>
</dbReference>
<dbReference type="InterPro" id="IPR036866">
    <property type="entry name" value="RibonucZ/Hydroxyglut_hydro"/>
</dbReference>
<sequence>MSLFIASLNSGSNGNCYYVGNDREAILVDAGISCRETERRMRDCGLDPAKVKAIFISHEHSDHIRGLEVLSRKYRLPVYITPGTLQHSGLQLAAEFCHTFRAFEPVTIGGLRITAFPKYHDAADPHSFIVEGNQVCIGVFTDLGQVCSHLVQHFGRCHAAFLEANYDREMLDRGPYPYHLKRRISGGKGHLSNTEALDLFLQHRPRFMSHLLLSHLSKDNNSPELVQNLFGRQAGATEVIVAGRFAATPVYEVCNSATAAVPVAVPVRQKIQQLSLF</sequence>
<dbReference type="PANTHER" id="PTHR47619">
    <property type="entry name" value="METALLO-HYDROLASE YYCJ-RELATED"/>
    <property type="match status" value="1"/>
</dbReference>
<evidence type="ECO:0000259" key="1">
    <source>
        <dbReference type="SMART" id="SM00849"/>
    </source>
</evidence>
<organism evidence="2 3">
    <name type="scientific">Taibaiella chishuiensis</name>
    <dbReference type="NCBI Taxonomy" id="1434707"/>
    <lineage>
        <taxon>Bacteria</taxon>
        <taxon>Pseudomonadati</taxon>
        <taxon>Bacteroidota</taxon>
        <taxon>Chitinophagia</taxon>
        <taxon>Chitinophagales</taxon>
        <taxon>Chitinophagaceae</taxon>
        <taxon>Taibaiella</taxon>
    </lineage>
</organism>
<accession>A0A2P8D759</accession>
<evidence type="ECO:0000313" key="3">
    <source>
        <dbReference type="Proteomes" id="UP000240572"/>
    </source>
</evidence>
<dbReference type="AlphaFoldDB" id="A0A2P8D759"/>
<evidence type="ECO:0000313" key="2">
    <source>
        <dbReference type="EMBL" id="PSK93053.1"/>
    </source>
</evidence>
<dbReference type="EMBL" id="PYGD01000002">
    <property type="protein sequence ID" value="PSK93053.1"/>
    <property type="molecule type" value="Genomic_DNA"/>
</dbReference>
<keyword evidence="3" id="KW-1185">Reference proteome</keyword>
<reference evidence="2 3" key="1">
    <citation type="submission" date="2018-03" db="EMBL/GenBank/DDBJ databases">
        <title>Genomic Encyclopedia of Type Strains, Phase III (KMG-III): the genomes of soil and plant-associated and newly described type strains.</title>
        <authorList>
            <person name="Whitman W."/>
        </authorList>
    </citation>
    <scope>NUCLEOTIDE SEQUENCE [LARGE SCALE GENOMIC DNA]</scope>
    <source>
        <strain evidence="2 3">CGMCC 1.12700</strain>
    </source>
</reference>
<dbReference type="InterPro" id="IPR052533">
    <property type="entry name" value="WalJ/YycJ-like"/>
</dbReference>
<dbReference type="OrthoDB" id="9781189at2"/>
<comment type="caution">
    <text evidence="2">The sequence shown here is derived from an EMBL/GenBank/DDBJ whole genome shotgun (WGS) entry which is preliminary data.</text>
</comment>
<dbReference type="Gene3D" id="3.60.15.10">
    <property type="entry name" value="Ribonuclease Z/Hydroxyacylglutathione hydrolase-like"/>
    <property type="match status" value="1"/>
</dbReference>
<feature type="domain" description="Metallo-beta-lactamase" evidence="1">
    <location>
        <begin position="13"/>
        <end position="179"/>
    </location>
</feature>
<name>A0A2P8D759_9BACT</name>
<dbReference type="PANTHER" id="PTHR47619:SF1">
    <property type="entry name" value="EXODEOXYRIBONUCLEASE WALJ"/>
    <property type="match status" value="1"/>
</dbReference>
<dbReference type="Pfam" id="PF12706">
    <property type="entry name" value="Lactamase_B_2"/>
    <property type="match status" value="1"/>
</dbReference>
<gene>
    <name evidence="2" type="ORF">B0I18_10222</name>
</gene>
<dbReference type="RefSeq" id="WP_106522588.1">
    <property type="nucleotide sequence ID" value="NZ_PYGD01000002.1"/>
</dbReference>
<dbReference type="SUPFAM" id="SSF56281">
    <property type="entry name" value="Metallo-hydrolase/oxidoreductase"/>
    <property type="match status" value="1"/>
</dbReference>
<dbReference type="Proteomes" id="UP000240572">
    <property type="component" value="Unassembled WGS sequence"/>
</dbReference>
<protein>
    <submittedName>
        <fullName evidence="2">Phosphoribosyl 1,2-cyclic phosphodiesterase</fullName>
    </submittedName>
</protein>
<dbReference type="SMART" id="SM00849">
    <property type="entry name" value="Lactamase_B"/>
    <property type="match status" value="1"/>
</dbReference>
<proteinExistence type="predicted"/>